<evidence type="ECO:0000313" key="2">
    <source>
        <dbReference type="Proteomes" id="UP000664169"/>
    </source>
</evidence>
<comment type="caution">
    <text evidence="1">The sequence shown here is derived from an EMBL/GenBank/DDBJ whole genome shotgun (WGS) entry which is preliminary data.</text>
</comment>
<sequence>MFLWVRLLFQRSITRLGSSDDMEKIINSLPGDLNGMYDQIFCDLSSQLTPLRDKAWLILDGHRPLTVDKMQEAIEDYEDVKYVKEIGKIEAEQHIVKKLRIGIDEIRKKFCEAKLSK</sequence>
<gene>
    <name evidence="1" type="ORF">GOMPHAMPRED_001507</name>
</gene>
<evidence type="ECO:0000313" key="1">
    <source>
        <dbReference type="EMBL" id="CAF9918389.1"/>
    </source>
</evidence>
<proteinExistence type="predicted"/>
<reference evidence="1" key="1">
    <citation type="submission" date="2021-03" db="EMBL/GenBank/DDBJ databases">
        <authorList>
            <person name="Tagirdzhanova G."/>
        </authorList>
    </citation>
    <scope>NUCLEOTIDE SEQUENCE</scope>
</reference>
<accession>A0A8H3F7D6</accession>
<protein>
    <submittedName>
        <fullName evidence="1">Uncharacterized protein</fullName>
    </submittedName>
</protein>
<dbReference type="EMBL" id="CAJPDQ010000013">
    <property type="protein sequence ID" value="CAF9918389.1"/>
    <property type="molecule type" value="Genomic_DNA"/>
</dbReference>
<name>A0A8H3F7D6_9LECA</name>
<dbReference type="OrthoDB" id="21416at2759"/>
<organism evidence="1 2">
    <name type="scientific">Gomphillus americanus</name>
    <dbReference type="NCBI Taxonomy" id="1940652"/>
    <lineage>
        <taxon>Eukaryota</taxon>
        <taxon>Fungi</taxon>
        <taxon>Dikarya</taxon>
        <taxon>Ascomycota</taxon>
        <taxon>Pezizomycotina</taxon>
        <taxon>Lecanoromycetes</taxon>
        <taxon>OSLEUM clade</taxon>
        <taxon>Ostropomycetidae</taxon>
        <taxon>Ostropales</taxon>
        <taxon>Graphidaceae</taxon>
        <taxon>Gomphilloideae</taxon>
        <taxon>Gomphillus</taxon>
    </lineage>
</organism>
<dbReference type="AlphaFoldDB" id="A0A8H3F7D6"/>
<keyword evidence="2" id="KW-1185">Reference proteome</keyword>
<dbReference type="Proteomes" id="UP000664169">
    <property type="component" value="Unassembled WGS sequence"/>
</dbReference>